<reference evidence="4" key="2">
    <citation type="submission" date="2025-08" db="UniProtKB">
        <authorList>
            <consortium name="RefSeq"/>
        </authorList>
    </citation>
    <scope>IDENTIFICATION</scope>
    <source>
        <tissue evidence="4">Leaf</tissue>
    </source>
</reference>
<accession>A0A9R0J073</accession>
<dbReference type="InterPro" id="IPR006501">
    <property type="entry name" value="Pectinesterase_inhib_dom"/>
</dbReference>
<dbReference type="InterPro" id="IPR051955">
    <property type="entry name" value="PME_Inhibitor"/>
</dbReference>
<dbReference type="Gene3D" id="1.20.140.40">
    <property type="entry name" value="Invertase/pectin methylesterase inhibitor family protein"/>
    <property type="match status" value="1"/>
</dbReference>
<keyword evidence="1" id="KW-0732">Signal</keyword>
<dbReference type="GO" id="GO:0004857">
    <property type="term" value="F:enzyme inhibitor activity"/>
    <property type="evidence" value="ECO:0007669"/>
    <property type="project" value="InterPro"/>
</dbReference>
<dbReference type="CDD" id="cd14859">
    <property type="entry name" value="PMEI_like"/>
    <property type="match status" value="1"/>
</dbReference>
<dbReference type="PANTHER" id="PTHR31080:SF152">
    <property type="entry name" value="CELL WALL _ VACUOLAR INHIBITOR OF FRUCTOSIDASE 2"/>
    <property type="match status" value="1"/>
</dbReference>
<feature type="domain" description="Pectinesterase inhibitor" evidence="2">
    <location>
        <begin position="38"/>
        <end position="193"/>
    </location>
</feature>
<dbReference type="PANTHER" id="PTHR31080">
    <property type="entry name" value="PECTINESTERASE INHIBITOR-LIKE"/>
    <property type="match status" value="1"/>
</dbReference>
<evidence type="ECO:0000313" key="4">
    <source>
        <dbReference type="RefSeq" id="XP_021857494.1"/>
    </source>
</evidence>
<dbReference type="NCBIfam" id="TIGR01614">
    <property type="entry name" value="PME_inhib"/>
    <property type="match status" value="1"/>
</dbReference>
<evidence type="ECO:0000313" key="3">
    <source>
        <dbReference type="Proteomes" id="UP000813463"/>
    </source>
</evidence>
<organism evidence="3 4">
    <name type="scientific">Spinacia oleracea</name>
    <name type="common">Spinach</name>
    <dbReference type="NCBI Taxonomy" id="3562"/>
    <lineage>
        <taxon>Eukaryota</taxon>
        <taxon>Viridiplantae</taxon>
        <taxon>Streptophyta</taxon>
        <taxon>Embryophyta</taxon>
        <taxon>Tracheophyta</taxon>
        <taxon>Spermatophyta</taxon>
        <taxon>Magnoliopsida</taxon>
        <taxon>eudicotyledons</taxon>
        <taxon>Gunneridae</taxon>
        <taxon>Pentapetalae</taxon>
        <taxon>Caryophyllales</taxon>
        <taxon>Chenopodiaceae</taxon>
        <taxon>Chenopodioideae</taxon>
        <taxon>Anserineae</taxon>
        <taxon>Spinacia</taxon>
    </lineage>
</organism>
<reference evidence="3" key="1">
    <citation type="journal article" date="2021" name="Nat. Commun.">
        <title>Genomic analyses provide insights into spinach domestication and the genetic basis of agronomic traits.</title>
        <authorList>
            <person name="Cai X."/>
            <person name="Sun X."/>
            <person name="Xu C."/>
            <person name="Sun H."/>
            <person name="Wang X."/>
            <person name="Ge C."/>
            <person name="Zhang Z."/>
            <person name="Wang Q."/>
            <person name="Fei Z."/>
            <person name="Jiao C."/>
            <person name="Wang Q."/>
        </authorList>
    </citation>
    <scope>NUCLEOTIDE SEQUENCE [LARGE SCALE GENOMIC DNA]</scope>
    <source>
        <strain evidence="3">cv. Varoflay</strain>
    </source>
</reference>
<dbReference type="InterPro" id="IPR035513">
    <property type="entry name" value="Invertase/methylesterase_inhib"/>
</dbReference>
<dbReference type="Pfam" id="PF04043">
    <property type="entry name" value="PMEI"/>
    <property type="match status" value="1"/>
</dbReference>
<sequence>MIFTPKQLNKSQMDKLSNPLFLLVLLIFINSKIQVIQGDDEFIKKTCNNTQYSDLCISSLKSYPLSSNSDLKGLAIIMVNVAMVNASETYAYLSSQLQVISSNISSNNRDTNMKKVYQLCASLYSYANESLNSTLQDLSLEDYDYATIEVMGASDYSNSCHNAFNRYHGMDYPMVLKVREDGFKHICAVILGIVDQLYSIDNHS</sequence>
<dbReference type="SUPFAM" id="SSF101148">
    <property type="entry name" value="Plant invertase/pectin methylesterase inhibitor"/>
    <property type="match status" value="1"/>
</dbReference>
<dbReference type="SMART" id="SM00856">
    <property type="entry name" value="PMEI"/>
    <property type="match status" value="1"/>
</dbReference>
<evidence type="ECO:0000256" key="1">
    <source>
        <dbReference type="ARBA" id="ARBA00022729"/>
    </source>
</evidence>
<name>A0A9R0J073_SPIOL</name>
<dbReference type="RefSeq" id="XP_021857494.1">
    <property type="nucleotide sequence ID" value="XM_022001802.2"/>
</dbReference>
<dbReference type="Proteomes" id="UP000813463">
    <property type="component" value="Chromosome 4"/>
</dbReference>
<keyword evidence="3" id="KW-1185">Reference proteome</keyword>
<gene>
    <name evidence="4" type="primary">LOC110796714</name>
</gene>
<protein>
    <submittedName>
        <fullName evidence="4">Cell wall / vacuolar inhibitor of fructosidase 2</fullName>
    </submittedName>
</protein>
<evidence type="ECO:0000259" key="2">
    <source>
        <dbReference type="SMART" id="SM00856"/>
    </source>
</evidence>
<proteinExistence type="predicted"/>
<dbReference type="KEGG" id="soe:110796714"/>
<dbReference type="OrthoDB" id="773291at2759"/>
<dbReference type="GeneID" id="110796714"/>
<dbReference type="AlphaFoldDB" id="A0A9R0J073"/>